<dbReference type="PROSITE" id="PS51831">
    <property type="entry name" value="HD"/>
    <property type="match status" value="1"/>
</dbReference>
<keyword evidence="1" id="KW-0175">Coiled coil</keyword>
<evidence type="ECO:0000313" key="5">
    <source>
        <dbReference type="EMBL" id="AEH50733.1"/>
    </source>
</evidence>
<protein>
    <submittedName>
        <fullName evidence="5">Metal dependent phosphohydrolase</fullName>
    </submittedName>
</protein>
<evidence type="ECO:0000256" key="1">
    <source>
        <dbReference type="SAM" id="Coils"/>
    </source>
</evidence>
<name>F7YXT8_9THEM</name>
<keyword evidence="2" id="KW-1133">Transmembrane helix</keyword>
<dbReference type="AlphaFoldDB" id="F7YXT8"/>
<dbReference type="InterPro" id="IPR006674">
    <property type="entry name" value="HD_domain"/>
</dbReference>
<sequence>MDALRLSDRIRRIFLYGSLFIFGFVLIFSVGLFLIVKSVNEIYRESYLINAYNHFANLFSSVSSKVVDPEIILLELDENFVDKRTKVDYLRFVSSTSHFPALVGGFSGIFAKTNSAKVIFPKEDGYLLVEIPQEHFSKHVPGKRAVVLLIDSFENEVVLSSVPEYVGKKVVINKKKGILSLNGSLGFFEIKETSVSNAKLALFVPLTTYLVDLAPYLVVSSFALFGAIFWLYFVLQYERRLMNSFSFVFEEINKETSKTVQGKETHFVPVKTEIEELNELQESIVRLLEAEKAAQAEMHSMMESLQDTINELEETQKVLEERKFQIIAALAEAIEVKDVGTKGHSDRMVMLALELAKELGISDPAELEAIKFGALLHDIGKIGIPEHILNKTSRLTLEEFEIMKMHPIYGEKIVKNISGWDLVADVIRHHHENIDGTGYPDGLTGDQISLRAQIVAMVDVFTALIEDRPYRRALSIEEALKVIENEMVGKKFSAEIYEAFKRVLNRLLKEKGTGFLQES</sequence>
<dbReference type="PROSITE" id="PS51832">
    <property type="entry name" value="HD_GYP"/>
    <property type="match status" value="1"/>
</dbReference>
<dbReference type="Gene3D" id="1.10.3210.10">
    <property type="entry name" value="Hypothetical protein af1432"/>
    <property type="match status" value="1"/>
</dbReference>
<dbReference type="eggNOG" id="COG3437">
    <property type="taxonomic scope" value="Bacteria"/>
</dbReference>
<evidence type="ECO:0000259" key="4">
    <source>
        <dbReference type="PROSITE" id="PS51832"/>
    </source>
</evidence>
<dbReference type="RefSeq" id="WP_013931956.1">
    <property type="nucleotide sequence ID" value="NC_015707.1"/>
</dbReference>
<evidence type="ECO:0000256" key="2">
    <source>
        <dbReference type="SAM" id="Phobius"/>
    </source>
</evidence>
<keyword evidence="2" id="KW-0812">Transmembrane</keyword>
<dbReference type="HOGENOM" id="CLU_541696_0_0_0"/>
<evidence type="ECO:0000313" key="6">
    <source>
        <dbReference type="Proteomes" id="UP000006804"/>
    </source>
</evidence>
<feature type="transmembrane region" description="Helical" evidence="2">
    <location>
        <begin position="13"/>
        <end position="36"/>
    </location>
</feature>
<feature type="domain" description="HD-GYP" evidence="4">
    <location>
        <begin position="319"/>
        <end position="516"/>
    </location>
</feature>
<dbReference type="SUPFAM" id="SSF109604">
    <property type="entry name" value="HD-domain/PDEase-like"/>
    <property type="match status" value="1"/>
</dbReference>
<dbReference type="PATRIC" id="fig|688269.3.peg.669"/>
<proteinExistence type="predicted"/>
<dbReference type="PANTHER" id="PTHR43155">
    <property type="entry name" value="CYCLIC DI-GMP PHOSPHODIESTERASE PA4108-RELATED"/>
    <property type="match status" value="1"/>
</dbReference>
<feature type="domain" description="HD" evidence="3">
    <location>
        <begin position="341"/>
        <end position="464"/>
    </location>
</feature>
<dbReference type="NCBIfam" id="TIGR00277">
    <property type="entry name" value="HDIG"/>
    <property type="match status" value="1"/>
</dbReference>
<organism evidence="5 6">
    <name type="scientific">Pseudothermotoga thermarum DSM 5069</name>
    <dbReference type="NCBI Taxonomy" id="688269"/>
    <lineage>
        <taxon>Bacteria</taxon>
        <taxon>Thermotogati</taxon>
        <taxon>Thermotogota</taxon>
        <taxon>Thermotogae</taxon>
        <taxon>Thermotogales</taxon>
        <taxon>Thermotogaceae</taxon>
        <taxon>Pseudothermotoga</taxon>
    </lineage>
</organism>
<accession>F7YXT8</accession>
<keyword evidence="2" id="KW-0472">Membrane</keyword>
<dbReference type="KEGG" id="tta:Theth_0646"/>
<keyword evidence="5" id="KW-0378">Hydrolase</keyword>
<keyword evidence="6" id="KW-1185">Reference proteome</keyword>
<dbReference type="Proteomes" id="UP000006804">
    <property type="component" value="Chromosome"/>
</dbReference>
<dbReference type="STRING" id="688269.Theth_0646"/>
<reference evidence="5 6" key="1">
    <citation type="submission" date="2010-11" db="EMBL/GenBank/DDBJ databases">
        <title>The complete genome of Thermotoga thermarum DSM 5069.</title>
        <authorList>
            <consortium name="US DOE Joint Genome Institute (JGI-PGF)"/>
            <person name="Lucas S."/>
            <person name="Copeland A."/>
            <person name="Lapidus A."/>
            <person name="Bruce D."/>
            <person name="Goodwin L."/>
            <person name="Pitluck S."/>
            <person name="Kyrpides N."/>
            <person name="Mavromatis K."/>
            <person name="Ivanova N."/>
            <person name="Zeytun A."/>
            <person name="Brettin T."/>
            <person name="Detter J.C."/>
            <person name="Tapia R."/>
            <person name="Han C."/>
            <person name="Land M."/>
            <person name="Hauser L."/>
            <person name="Markowitz V."/>
            <person name="Cheng J.-F."/>
            <person name="Hugenholtz P."/>
            <person name="Woyke T."/>
            <person name="Wu D."/>
            <person name="Spring S."/>
            <person name="Schroeder M."/>
            <person name="Brambilla E."/>
            <person name="Klenk H.-P."/>
            <person name="Eisen J.A."/>
        </authorList>
    </citation>
    <scope>NUCLEOTIDE SEQUENCE [LARGE SCALE GENOMIC DNA]</scope>
    <source>
        <strain evidence="5 6">DSM 5069</strain>
    </source>
</reference>
<dbReference type="GO" id="GO:0016787">
    <property type="term" value="F:hydrolase activity"/>
    <property type="evidence" value="ECO:0007669"/>
    <property type="project" value="UniProtKB-KW"/>
</dbReference>
<evidence type="ECO:0000259" key="3">
    <source>
        <dbReference type="PROSITE" id="PS51831"/>
    </source>
</evidence>
<dbReference type="InterPro" id="IPR006675">
    <property type="entry name" value="HDIG_dom"/>
</dbReference>
<dbReference type="InterPro" id="IPR003607">
    <property type="entry name" value="HD/PDEase_dom"/>
</dbReference>
<dbReference type="Pfam" id="PF13487">
    <property type="entry name" value="HD_5"/>
    <property type="match status" value="1"/>
</dbReference>
<dbReference type="SMART" id="SM00471">
    <property type="entry name" value="HDc"/>
    <property type="match status" value="1"/>
</dbReference>
<dbReference type="PANTHER" id="PTHR43155:SF2">
    <property type="entry name" value="CYCLIC DI-GMP PHOSPHODIESTERASE PA4108"/>
    <property type="match status" value="1"/>
</dbReference>
<dbReference type="CDD" id="cd00077">
    <property type="entry name" value="HDc"/>
    <property type="match status" value="1"/>
</dbReference>
<feature type="coiled-coil region" evidence="1">
    <location>
        <begin position="270"/>
        <end position="322"/>
    </location>
</feature>
<dbReference type="EMBL" id="CP002351">
    <property type="protein sequence ID" value="AEH50733.1"/>
    <property type="molecule type" value="Genomic_DNA"/>
</dbReference>
<gene>
    <name evidence="5" type="ORF">Theth_0646</name>
</gene>
<dbReference type="InterPro" id="IPR037522">
    <property type="entry name" value="HD_GYP_dom"/>
</dbReference>
<feature type="transmembrane region" description="Helical" evidence="2">
    <location>
        <begin position="213"/>
        <end position="235"/>
    </location>
</feature>